<evidence type="ECO:0000256" key="1">
    <source>
        <dbReference type="SAM" id="MobiDB-lite"/>
    </source>
</evidence>
<dbReference type="OrthoDB" id="8292335at2759"/>
<organism evidence="2 3">
    <name type="scientific">Folsomia candida</name>
    <name type="common">Springtail</name>
    <dbReference type="NCBI Taxonomy" id="158441"/>
    <lineage>
        <taxon>Eukaryota</taxon>
        <taxon>Metazoa</taxon>
        <taxon>Ecdysozoa</taxon>
        <taxon>Arthropoda</taxon>
        <taxon>Hexapoda</taxon>
        <taxon>Collembola</taxon>
        <taxon>Entomobryomorpha</taxon>
        <taxon>Isotomoidea</taxon>
        <taxon>Isotomidae</taxon>
        <taxon>Proisotominae</taxon>
        <taxon>Folsomia</taxon>
    </lineage>
</organism>
<comment type="caution">
    <text evidence="2">The sequence shown here is derived from an EMBL/GenBank/DDBJ whole genome shotgun (WGS) entry which is preliminary data.</text>
</comment>
<feature type="region of interest" description="Disordered" evidence="1">
    <location>
        <begin position="1"/>
        <end position="28"/>
    </location>
</feature>
<keyword evidence="3" id="KW-1185">Reference proteome</keyword>
<dbReference type="EMBL" id="LNIX01000026">
    <property type="protein sequence ID" value="OXA42240.1"/>
    <property type="molecule type" value="Genomic_DNA"/>
</dbReference>
<protein>
    <submittedName>
        <fullName evidence="2">Uncharacterized protein</fullName>
    </submittedName>
</protein>
<gene>
    <name evidence="2" type="ORF">Fcan01_22831</name>
</gene>
<name>A0A226DAS8_FOLCA</name>
<dbReference type="AlphaFoldDB" id="A0A226DAS8"/>
<sequence length="681" mass="78506">MPRKKESQSCSDDNEDELTTTITNPGSGPILIPDERTLIVIPLDSGNYKHTALPKKWILDERIAEKLRFNAHLKISSTPYKFASHKSTSPPTNIGNFPSIRNLKSIFVSLYIEEQWQKDFCDKFILTSSQTLEELKFHFYYDQNFPSFSGTVFPKLKKLVTNSGRYRNHTNPPIKRICQAVTEAFPAFKYSNINCEDLYEISKLGLLQKFPLLELKSFLIRNKSRAHELPTLPYKLLQKHCLTLENLDLRLGFGTKDIEWKFPAFPALKRLRIYFCTKFQNFGFESPPGSGSFGRIDYKACVPALEIFHIHSFDFPSFAAFIPPEDNTCPVIKSVREVDINLFRFCKSWNYEATPVLKERTLINIRLDAGTYGKTPPKEWELDERIAEKLSFNTNIKISANKSLSPPKNLQDFPPIRNLKSILVQIKITEQWQKDFCNEIILGSAPTLEELQLHCDQNFPSFSATVFPRLKKLVINGGRTRAQLDPVIERIGQAVTEAFPALQCFTINCEHLLDLKAFYHKTGHRAHELPSLLHKLLQKHCLTPEKLELHLGSNDKKVEWKFPALPALKKFTIYFCTMFQKFEFESGLGSGKIDYAVCFPVLQTLHIHSFDFSTYFFSSYDFSSFSAFIPPEDEEPCPVVKSLREFNINIFWYKETNELAQAALYPRLVDIFPYAKICINN</sequence>
<evidence type="ECO:0000313" key="2">
    <source>
        <dbReference type="EMBL" id="OXA42240.1"/>
    </source>
</evidence>
<dbReference type="Proteomes" id="UP000198287">
    <property type="component" value="Unassembled WGS sequence"/>
</dbReference>
<evidence type="ECO:0000313" key="3">
    <source>
        <dbReference type="Proteomes" id="UP000198287"/>
    </source>
</evidence>
<proteinExistence type="predicted"/>
<reference evidence="2 3" key="1">
    <citation type="submission" date="2015-12" db="EMBL/GenBank/DDBJ databases">
        <title>The genome of Folsomia candida.</title>
        <authorList>
            <person name="Faddeeva A."/>
            <person name="Derks M.F."/>
            <person name="Anvar Y."/>
            <person name="Smit S."/>
            <person name="Van Straalen N."/>
            <person name="Roelofs D."/>
        </authorList>
    </citation>
    <scope>NUCLEOTIDE SEQUENCE [LARGE SCALE GENOMIC DNA]</scope>
    <source>
        <strain evidence="2 3">VU population</strain>
        <tissue evidence="2">Whole body</tissue>
    </source>
</reference>
<accession>A0A226DAS8</accession>